<feature type="signal peptide" evidence="1">
    <location>
        <begin position="1"/>
        <end position="20"/>
    </location>
</feature>
<dbReference type="GO" id="GO:0005615">
    <property type="term" value="C:extracellular space"/>
    <property type="evidence" value="ECO:0007669"/>
    <property type="project" value="TreeGrafter"/>
</dbReference>
<dbReference type="InterPro" id="IPR032942">
    <property type="entry name" value="BPI/LBP/Plunc"/>
</dbReference>
<dbReference type="GO" id="GO:0008289">
    <property type="term" value="F:lipid binding"/>
    <property type="evidence" value="ECO:0007669"/>
    <property type="project" value="InterPro"/>
</dbReference>
<keyword evidence="3" id="KW-1185">Reference proteome</keyword>
<protein>
    <submittedName>
        <fullName evidence="4">Lipid-binding serum glycoprotein C-terminal domain-containing protein</fullName>
    </submittedName>
</protein>
<evidence type="ECO:0000313" key="4">
    <source>
        <dbReference type="WBParaSite" id="PgR022X_g037_t05"/>
    </source>
</evidence>
<feature type="chain" id="PRO_5037642517" evidence="1">
    <location>
        <begin position="21"/>
        <end position="615"/>
    </location>
</feature>
<dbReference type="Proteomes" id="UP000887569">
    <property type="component" value="Unplaced"/>
</dbReference>
<reference evidence="4" key="1">
    <citation type="submission" date="2022-11" db="UniProtKB">
        <authorList>
            <consortium name="WormBaseParasite"/>
        </authorList>
    </citation>
    <scope>IDENTIFICATION</scope>
</reference>
<sequence length="615" mass="70514">MKNNTLWCIILLLTCEGFESRRSNPKLLSIESSKRWNKKSLQESENFELAKNLVDSYILDSYSDDYEYDNIESSSYSEQNIHKRDEMALGISSNMMNYNLQKLKKLILESSMCADEHMHVNRQQKSVDTNDEEDGSVNNPGIVVRVTQKAFHFVATNLMRIFQEEIDDRPLSEFSRILMRLNVSILAPRINEVTMPELNYRRLSENSIKISSIGGTAKLNGRYHAVYKTVREGQFTVQMENFDVNLRIKFAKTFAGCLQLVDMSCDAVIRSVVVRLSPKLHEQINDGLRETITELAQRKICEVIDVYVRKIDARLKSLARYSPVTVESTSIASQLRLDTTLSDEAVLSDIYLDIPLRGAFIADDTTKTPFYPSPISKADEDTQRMVYVYMSDYVINSFFYQLDRLGNFRINLHRIPEVKQLLRLECPDHEECLGHILENTEQYTNNTGRMEARVRSPPVVVLNDVGAHIGLNLSVEISYRKEDEDEKVRAVLLSFNIKLQLHAEGLSINNTSPEGEQQRFRIHTLISISHLEVSSATAYVESMNAFASNLPFYLEEKKSRIEELLRKNLHVVVPLSVNELIGVNSIYGLFRSRTLVLGFDVGLHKKLFEHFSLPI</sequence>
<dbReference type="SMART" id="SM00329">
    <property type="entry name" value="BPI2"/>
    <property type="match status" value="1"/>
</dbReference>
<dbReference type="SUPFAM" id="SSF55394">
    <property type="entry name" value="Bactericidal permeability-increasing protein, BPI"/>
    <property type="match status" value="2"/>
</dbReference>
<evidence type="ECO:0000313" key="3">
    <source>
        <dbReference type="Proteomes" id="UP000887569"/>
    </source>
</evidence>
<dbReference type="Gene3D" id="3.15.20.10">
    <property type="entry name" value="Bactericidal permeability-increasing protein, domain 2"/>
    <property type="match status" value="1"/>
</dbReference>
<keyword evidence="1" id="KW-0732">Signal</keyword>
<dbReference type="InterPro" id="IPR001124">
    <property type="entry name" value="Lipid-bd_serum_glycop_C"/>
</dbReference>
<organism evidence="3 4">
    <name type="scientific">Parascaris univalens</name>
    <name type="common">Nematode worm</name>
    <dbReference type="NCBI Taxonomy" id="6257"/>
    <lineage>
        <taxon>Eukaryota</taxon>
        <taxon>Metazoa</taxon>
        <taxon>Ecdysozoa</taxon>
        <taxon>Nematoda</taxon>
        <taxon>Chromadorea</taxon>
        <taxon>Rhabditida</taxon>
        <taxon>Spirurina</taxon>
        <taxon>Ascaridomorpha</taxon>
        <taxon>Ascaridoidea</taxon>
        <taxon>Ascarididae</taxon>
        <taxon>Parascaris</taxon>
    </lineage>
</organism>
<accession>A0A915B0A4</accession>
<evidence type="ECO:0000256" key="1">
    <source>
        <dbReference type="SAM" id="SignalP"/>
    </source>
</evidence>
<feature type="domain" description="Lipid-binding serum glycoprotein C-terminal" evidence="2">
    <location>
        <begin position="380"/>
        <end position="599"/>
    </location>
</feature>
<dbReference type="Pfam" id="PF02886">
    <property type="entry name" value="LBP_BPI_CETP_C"/>
    <property type="match status" value="1"/>
</dbReference>
<dbReference type="InterPro" id="IPR017943">
    <property type="entry name" value="Bactericidal_perm-incr_a/b_dom"/>
</dbReference>
<dbReference type="WBParaSite" id="PgR022X_g037_t05">
    <property type="protein sequence ID" value="PgR022X_g037_t05"/>
    <property type="gene ID" value="PgR022X_g037"/>
</dbReference>
<dbReference type="PANTHER" id="PTHR10504">
    <property type="entry name" value="BACTERICIDAL PERMEABILITY-INCREASING BPI PROTEIN-RELATED"/>
    <property type="match status" value="1"/>
</dbReference>
<dbReference type="Gene3D" id="3.15.10.10">
    <property type="entry name" value="Bactericidal permeability-increasing protein, domain 1"/>
    <property type="match status" value="1"/>
</dbReference>
<dbReference type="PANTHER" id="PTHR10504:SF133">
    <property type="entry name" value="LIPID-BINDING SERUM GLYCOPROTEIN C-TERMINAL DOMAIN-CONTAINING PROTEIN"/>
    <property type="match status" value="1"/>
</dbReference>
<dbReference type="AlphaFoldDB" id="A0A915B0A4"/>
<name>A0A915B0A4_PARUN</name>
<evidence type="ECO:0000259" key="2">
    <source>
        <dbReference type="SMART" id="SM00329"/>
    </source>
</evidence>
<proteinExistence type="predicted"/>